<dbReference type="InterPro" id="IPR015943">
    <property type="entry name" value="WD40/YVTN_repeat-like_dom_sf"/>
</dbReference>
<organism evidence="4 5">
    <name type="scientific">Cymbomonas tetramitiformis</name>
    <dbReference type="NCBI Taxonomy" id="36881"/>
    <lineage>
        <taxon>Eukaryota</taxon>
        <taxon>Viridiplantae</taxon>
        <taxon>Chlorophyta</taxon>
        <taxon>Pyramimonadophyceae</taxon>
        <taxon>Pyramimonadales</taxon>
        <taxon>Pyramimonadaceae</taxon>
        <taxon>Cymbomonas</taxon>
    </lineage>
</organism>
<dbReference type="Pfam" id="PF00400">
    <property type="entry name" value="WD40"/>
    <property type="match status" value="1"/>
</dbReference>
<feature type="compositionally biased region" description="Acidic residues" evidence="3">
    <location>
        <begin position="148"/>
        <end position="157"/>
    </location>
</feature>
<evidence type="ECO:0000256" key="3">
    <source>
        <dbReference type="SAM" id="MobiDB-lite"/>
    </source>
</evidence>
<name>A0AAE0FCS5_9CHLO</name>
<feature type="compositionally biased region" description="Acidic residues" evidence="3">
    <location>
        <begin position="167"/>
        <end position="178"/>
    </location>
</feature>
<reference evidence="4 5" key="1">
    <citation type="journal article" date="2015" name="Genome Biol. Evol.">
        <title>Comparative Genomics of a Bacterivorous Green Alga Reveals Evolutionary Causalities and Consequences of Phago-Mixotrophic Mode of Nutrition.</title>
        <authorList>
            <person name="Burns J.A."/>
            <person name="Paasch A."/>
            <person name="Narechania A."/>
            <person name="Kim E."/>
        </authorList>
    </citation>
    <scope>NUCLEOTIDE SEQUENCE [LARGE SCALE GENOMIC DNA]</scope>
    <source>
        <strain evidence="4 5">PLY_AMNH</strain>
    </source>
</reference>
<keyword evidence="2" id="KW-0677">Repeat</keyword>
<dbReference type="AlphaFoldDB" id="A0AAE0FCS5"/>
<dbReference type="Proteomes" id="UP001190700">
    <property type="component" value="Unassembled WGS sequence"/>
</dbReference>
<comment type="caution">
    <text evidence="4">The sequence shown here is derived from an EMBL/GenBank/DDBJ whole genome shotgun (WGS) entry which is preliminary data.</text>
</comment>
<protein>
    <submittedName>
        <fullName evidence="4">Uncharacterized protein</fullName>
    </submittedName>
</protein>
<accession>A0AAE0FCS5</accession>
<evidence type="ECO:0000256" key="1">
    <source>
        <dbReference type="ARBA" id="ARBA00022574"/>
    </source>
</evidence>
<evidence type="ECO:0000256" key="2">
    <source>
        <dbReference type="ARBA" id="ARBA00022737"/>
    </source>
</evidence>
<keyword evidence="1" id="KW-0853">WD repeat</keyword>
<dbReference type="SUPFAM" id="SSF50978">
    <property type="entry name" value="WD40 repeat-like"/>
    <property type="match status" value="1"/>
</dbReference>
<keyword evidence="5" id="KW-1185">Reference proteome</keyword>
<gene>
    <name evidence="4" type="ORF">CYMTET_33616</name>
</gene>
<sequence>DGYNAQDLNAAHRSISGEYVVTADNYGSINLFNCPCVVETAPCRTYGGHSSFVMCVRFSCDDRRVITAGGRDRAIFMFESHAMAKKWEWRKCEQVTFPLKHPNCDMEECTACGTRPPPPLPAIEWRMLDDKGTMGWFQPPRPLKWPDEMTDEDEPDEHPDSEHADESGLEEIDELEEF</sequence>
<feature type="non-terminal residue" evidence="4">
    <location>
        <position position="1"/>
    </location>
</feature>
<dbReference type="SMART" id="SM00320">
    <property type="entry name" value="WD40"/>
    <property type="match status" value="1"/>
</dbReference>
<feature type="region of interest" description="Disordered" evidence="3">
    <location>
        <begin position="137"/>
        <end position="178"/>
    </location>
</feature>
<dbReference type="EMBL" id="LGRX02020713">
    <property type="protein sequence ID" value="KAK3257290.1"/>
    <property type="molecule type" value="Genomic_DNA"/>
</dbReference>
<evidence type="ECO:0000313" key="5">
    <source>
        <dbReference type="Proteomes" id="UP001190700"/>
    </source>
</evidence>
<dbReference type="GO" id="GO:0008017">
    <property type="term" value="F:microtubule binding"/>
    <property type="evidence" value="ECO:0007669"/>
    <property type="project" value="TreeGrafter"/>
</dbReference>
<dbReference type="PANTHER" id="PTHR13720">
    <property type="entry name" value="WD-40 REPEAT PROTEIN"/>
    <property type="match status" value="1"/>
</dbReference>
<dbReference type="Gene3D" id="2.130.10.10">
    <property type="entry name" value="YVTN repeat-like/Quinoprotein amine dehydrogenase"/>
    <property type="match status" value="1"/>
</dbReference>
<evidence type="ECO:0000313" key="4">
    <source>
        <dbReference type="EMBL" id="KAK3257290.1"/>
    </source>
</evidence>
<dbReference type="PANTHER" id="PTHR13720:SF33">
    <property type="entry name" value="HELP DOMAIN-CONTAINING PROTEIN"/>
    <property type="match status" value="1"/>
</dbReference>
<dbReference type="InterPro" id="IPR050630">
    <property type="entry name" value="WD_repeat_EMAP"/>
</dbReference>
<dbReference type="InterPro" id="IPR036322">
    <property type="entry name" value="WD40_repeat_dom_sf"/>
</dbReference>
<proteinExistence type="predicted"/>
<dbReference type="InterPro" id="IPR001680">
    <property type="entry name" value="WD40_rpt"/>
</dbReference>